<dbReference type="PANTHER" id="PTHR34975:SF2">
    <property type="entry name" value="SPORE GERMINATION PROTEIN A2"/>
    <property type="match status" value="1"/>
</dbReference>
<organism evidence="9 10">
    <name type="scientific">Candidatus Coproplasma stercoripullorum</name>
    <dbReference type="NCBI Taxonomy" id="2840751"/>
    <lineage>
        <taxon>Bacteria</taxon>
        <taxon>Bacillati</taxon>
        <taxon>Bacillota</taxon>
        <taxon>Clostridia</taxon>
        <taxon>Eubacteriales</taxon>
        <taxon>Candidatus Coproplasma</taxon>
    </lineage>
</organism>
<evidence type="ECO:0000256" key="1">
    <source>
        <dbReference type="ARBA" id="ARBA00004141"/>
    </source>
</evidence>
<reference evidence="9" key="2">
    <citation type="journal article" date="2021" name="PeerJ">
        <title>Extensive microbial diversity within the chicken gut microbiome revealed by metagenomics and culture.</title>
        <authorList>
            <person name="Gilroy R."/>
            <person name="Ravi A."/>
            <person name="Getino M."/>
            <person name="Pursley I."/>
            <person name="Horton D.L."/>
            <person name="Alikhan N.F."/>
            <person name="Baker D."/>
            <person name="Gharbi K."/>
            <person name="Hall N."/>
            <person name="Watson M."/>
            <person name="Adriaenssens E.M."/>
            <person name="Foster-Nyarko E."/>
            <person name="Jarju S."/>
            <person name="Secka A."/>
            <person name="Antonio M."/>
            <person name="Oren A."/>
            <person name="Chaudhuri R.R."/>
            <person name="La Ragione R."/>
            <person name="Hildebrand F."/>
            <person name="Pallen M.J."/>
        </authorList>
    </citation>
    <scope>NUCLEOTIDE SEQUENCE</scope>
    <source>
        <strain evidence="9">ChiW25-3613</strain>
    </source>
</reference>
<keyword evidence="6 8" id="KW-1133">Transmembrane helix</keyword>
<evidence type="ECO:0000256" key="4">
    <source>
        <dbReference type="ARBA" id="ARBA00022544"/>
    </source>
</evidence>
<dbReference type="Pfam" id="PF03845">
    <property type="entry name" value="Spore_permease"/>
    <property type="match status" value="1"/>
</dbReference>
<evidence type="ECO:0000256" key="7">
    <source>
        <dbReference type="ARBA" id="ARBA00023136"/>
    </source>
</evidence>
<feature type="transmembrane region" description="Helical" evidence="8">
    <location>
        <begin position="215"/>
        <end position="239"/>
    </location>
</feature>
<evidence type="ECO:0000256" key="2">
    <source>
        <dbReference type="ARBA" id="ARBA00007998"/>
    </source>
</evidence>
<keyword evidence="3" id="KW-0813">Transport</keyword>
<sequence length="366" mass="40543">MKEQLCTRQVCFIMFAYSAAGKLLMMPAMLSYYCKGDLWLPALMVYLLQIAAVWAVAFACSKTNKTFFVMIEDTFGKVVSKIFCWLFAIFFALSAVLPIFEQKLFVQAIFYDTIPALIIFLPFFVFSVYVGAKGIKNAGRVADIVLPLFCAALVALFLMSVGESNFSWLLPVMRTTPASSVFSGARFSLYNFTDGAVMLMLMGRFRYKKGDAAKITLTYALSAGIVILFLMLFYGIFSVLAPDQYFAISKIAIFFSALSLVGRVDLIAVYAVEICMLFALVFYIQLSVVCICGALGKEQTEGRNVRPAAAVASLAINAVLLVLAVLFNNSYLVVQEVFGRFLWTVFAVFAFVLPPLVWVLKKESGS</sequence>
<dbReference type="AlphaFoldDB" id="A0A9D1AHF7"/>
<comment type="subcellular location">
    <subcellularLocation>
        <location evidence="1">Membrane</location>
        <topology evidence="1">Multi-pass membrane protein</topology>
    </subcellularLocation>
</comment>
<feature type="transmembrane region" description="Helical" evidence="8">
    <location>
        <begin position="181"/>
        <end position="203"/>
    </location>
</feature>
<evidence type="ECO:0000256" key="3">
    <source>
        <dbReference type="ARBA" id="ARBA00022448"/>
    </source>
</evidence>
<dbReference type="GO" id="GO:0016020">
    <property type="term" value="C:membrane"/>
    <property type="evidence" value="ECO:0007669"/>
    <property type="project" value="UniProtKB-SubCell"/>
</dbReference>
<feature type="transmembrane region" description="Helical" evidence="8">
    <location>
        <begin position="274"/>
        <end position="296"/>
    </location>
</feature>
<feature type="transmembrane region" description="Helical" evidence="8">
    <location>
        <begin position="144"/>
        <end position="161"/>
    </location>
</feature>
<proteinExistence type="inferred from homology"/>
<keyword evidence="7 8" id="KW-0472">Membrane</keyword>
<dbReference type="EMBL" id="DVHB01000125">
    <property type="protein sequence ID" value="HIR40120.1"/>
    <property type="molecule type" value="Genomic_DNA"/>
</dbReference>
<feature type="transmembrane region" description="Helical" evidence="8">
    <location>
        <begin position="308"/>
        <end position="329"/>
    </location>
</feature>
<evidence type="ECO:0000256" key="6">
    <source>
        <dbReference type="ARBA" id="ARBA00022989"/>
    </source>
</evidence>
<feature type="transmembrane region" description="Helical" evidence="8">
    <location>
        <begin position="12"/>
        <end position="33"/>
    </location>
</feature>
<evidence type="ECO:0000313" key="10">
    <source>
        <dbReference type="Proteomes" id="UP000824179"/>
    </source>
</evidence>
<evidence type="ECO:0000256" key="5">
    <source>
        <dbReference type="ARBA" id="ARBA00022692"/>
    </source>
</evidence>
<reference evidence="9" key="1">
    <citation type="submission" date="2020-10" db="EMBL/GenBank/DDBJ databases">
        <authorList>
            <person name="Gilroy R."/>
        </authorList>
    </citation>
    <scope>NUCLEOTIDE SEQUENCE</scope>
    <source>
        <strain evidence="9">ChiW25-3613</strain>
    </source>
</reference>
<evidence type="ECO:0000256" key="8">
    <source>
        <dbReference type="SAM" id="Phobius"/>
    </source>
</evidence>
<gene>
    <name evidence="9" type="ORF">IAB90_07055</name>
</gene>
<evidence type="ECO:0000313" key="9">
    <source>
        <dbReference type="EMBL" id="HIR40120.1"/>
    </source>
</evidence>
<dbReference type="GO" id="GO:0009847">
    <property type="term" value="P:spore germination"/>
    <property type="evidence" value="ECO:0007669"/>
    <property type="project" value="InterPro"/>
</dbReference>
<feature type="transmembrane region" description="Helical" evidence="8">
    <location>
        <begin position="82"/>
        <end position="100"/>
    </location>
</feature>
<feature type="transmembrane region" description="Helical" evidence="8">
    <location>
        <begin position="106"/>
        <end position="132"/>
    </location>
</feature>
<comment type="similarity">
    <text evidence="2">Belongs to the amino acid-polyamine-organocation (APC) superfamily. Spore germination protein (SGP) (TC 2.A.3.9) family.</text>
</comment>
<feature type="transmembrane region" description="Helical" evidence="8">
    <location>
        <begin position="39"/>
        <end position="61"/>
    </location>
</feature>
<dbReference type="Proteomes" id="UP000824179">
    <property type="component" value="Unassembled WGS sequence"/>
</dbReference>
<accession>A0A9D1AHF7</accession>
<dbReference type="InterPro" id="IPR004761">
    <property type="entry name" value="Spore_GerAB"/>
</dbReference>
<comment type="caution">
    <text evidence="9">The sequence shown here is derived from an EMBL/GenBank/DDBJ whole genome shotgun (WGS) entry which is preliminary data.</text>
</comment>
<name>A0A9D1AHF7_9FIRM</name>
<keyword evidence="5 8" id="KW-0812">Transmembrane</keyword>
<protein>
    <submittedName>
        <fullName evidence="9">GerAB/ArcD/ProY family transporter</fullName>
    </submittedName>
</protein>
<feature type="transmembrane region" description="Helical" evidence="8">
    <location>
        <begin position="341"/>
        <end position="360"/>
    </location>
</feature>
<dbReference type="PANTHER" id="PTHR34975">
    <property type="entry name" value="SPORE GERMINATION PROTEIN A2"/>
    <property type="match status" value="1"/>
</dbReference>
<keyword evidence="4" id="KW-0309">Germination</keyword>